<organism evidence="1 2">
    <name type="scientific">Kaistia dalseonensis</name>
    <dbReference type="NCBI Taxonomy" id="410840"/>
    <lineage>
        <taxon>Bacteria</taxon>
        <taxon>Pseudomonadati</taxon>
        <taxon>Pseudomonadota</taxon>
        <taxon>Alphaproteobacteria</taxon>
        <taxon>Hyphomicrobiales</taxon>
        <taxon>Kaistiaceae</taxon>
        <taxon>Kaistia</taxon>
    </lineage>
</organism>
<proteinExistence type="predicted"/>
<reference evidence="1 2" key="1">
    <citation type="submission" date="2023-07" db="EMBL/GenBank/DDBJ databases">
        <title>Genomic Encyclopedia of Type Strains, Phase IV (KMG-IV): sequencing the most valuable type-strain genomes for metagenomic binning, comparative biology and taxonomic classification.</title>
        <authorList>
            <person name="Goeker M."/>
        </authorList>
    </citation>
    <scope>NUCLEOTIDE SEQUENCE [LARGE SCALE GENOMIC DNA]</scope>
    <source>
        <strain evidence="1 2">B6-8</strain>
    </source>
</reference>
<accession>A0ABU0H323</accession>
<comment type="caution">
    <text evidence="1">The sequence shown here is derived from an EMBL/GenBank/DDBJ whole genome shotgun (WGS) entry which is preliminary data.</text>
</comment>
<dbReference type="RefSeq" id="WP_266347588.1">
    <property type="nucleotide sequence ID" value="NZ_JAPKNG010000001.1"/>
</dbReference>
<protein>
    <submittedName>
        <fullName evidence="1">Uncharacterized protein</fullName>
    </submittedName>
</protein>
<gene>
    <name evidence="1" type="ORF">QO014_001070</name>
</gene>
<dbReference type="Proteomes" id="UP001241603">
    <property type="component" value="Unassembled WGS sequence"/>
</dbReference>
<keyword evidence="2" id="KW-1185">Reference proteome</keyword>
<dbReference type="EMBL" id="JAUSVO010000001">
    <property type="protein sequence ID" value="MDQ0436700.1"/>
    <property type="molecule type" value="Genomic_DNA"/>
</dbReference>
<evidence type="ECO:0000313" key="1">
    <source>
        <dbReference type="EMBL" id="MDQ0436700.1"/>
    </source>
</evidence>
<evidence type="ECO:0000313" key="2">
    <source>
        <dbReference type="Proteomes" id="UP001241603"/>
    </source>
</evidence>
<name>A0ABU0H323_9HYPH</name>
<sequence>MAIAAGFMAWRESRPFMMRLQPAVIRAEVIGGIERRAPHWYELESRFARRARLESCMSTLNEVTLDDVPEEGGMVRLNKGCLAMAERNLALAPVSADDWFIAATLARQVGDIDRMKRYLERSFATGPNEQWVAERRALFMFRESRLLGDDLKQRLDQDLALLLRTRRAIQRLAEIYVNDKSLRDHLISVAETLEPRYQKRFLGYIQNAASQKAAHPPQ</sequence>